<reference evidence="3" key="2">
    <citation type="submission" date="2014-07" db="EMBL/GenBank/DDBJ databases">
        <authorList>
            <person name="Hull J."/>
        </authorList>
    </citation>
    <scope>NUCLEOTIDE SEQUENCE</scope>
</reference>
<protein>
    <submittedName>
        <fullName evidence="3">Chaperone protein ClpB 1</fullName>
    </submittedName>
</protein>
<feature type="non-terminal residue" evidence="3">
    <location>
        <position position="354"/>
    </location>
</feature>
<feature type="domain" description="Cullin family profile" evidence="2">
    <location>
        <begin position="1"/>
        <end position="129"/>
    </location>
</feature>
<dbReference type="PANTHER" id="PTHR22954">
    <property type="entry name" value="RETROVIRAL PROTEASE-RELATED"/>
    <property type="match status" value="1"/>
</dbReference>
<dbReference type="AlphaFoldDB" id="A0A0A9YE25"/>
<dbReference type="PROSITE" id="PS50069">
    <property type="entry name" value="CULLIN_2"/>
    <property type="match status" value="1"/>
</dbReference>
<name>A0A0A9YE25_LYGHE</name>
<evidence type="ECO:0000256" key="1">
    <source>
        <dbReference type="PROSITE-ProRule" id="PRU00330"/>
    </source>
</evidence>
<accession>A0A0A9YE25</accession>
<dbReference type="InterPro" id="IPR016158">
    <property type="entry name" value="Cullin_homology"/>
</dbReference>
<dbReference type="PANTHER" id="PTHR22954:SF3">
    <property type="entry name" value="PROTEIN CBG08539"/>
    <property type="match status" value="1"/>
</dbReference>
<dbReference type="EMBL" id="GBHO01014251">
    <property type="protein sequence ID" value="JAG29353.1"/>
    <property type="molecule type" value="Transcribed_RNA"/>
</dbReference>
<organism evidence="3">
    <name type="scientific">Lygus hesperus</name>
    <name type="common">Western plant bug</name>
    <dbReference type="NCBI Taxonomy" id="30085"/>
    <lineage>
        <taxon>Eukaryota</taxon>
        <taxon>Metazoa</taxon>
        <taxon>Ecdysozoa</taxon>
        <taxon>Arthropoda</taxon>
        <taxon>Hexapoda</taxon>
        <taxon>Insecta</taxon>
        <taxon>Pterygota</taxon>
        <taxon>Neoptera</taxon>
        <taxon>Paraneoptera</taxon>
        <taxon>Hemiptera</taxon>
        <taxon>Heteroptera</taxon>
        <taxon>Panheteroptera</taxon>
        <taxon>Cimicomorpha</taxon>
        <taxon>Miridae</taxon>
        <taxon>Mirini</taxon>
        <taxon>Lygus</taxon>
    </lineage>
</organism>
<dbReference type="Pfam" id="PF03564">
    <property type="entry name" value="DUF1759"/>
    <property type="match status" value="1"/>
</dbReference>
<sequence length="354" mass="40700">MDKVVSRRKFVRGFFTKLANKITEPGTENDSAEFRVKLDNLKERCQELADLDAAVFESLVAADEEPQEEVVMNEMEVAQSYQDRYKSIILKYGSYLADDDAQSVRSGHTAVTVRDQWPQTPKKKFKLPKLQFMQFGGDLRDWLAFWGQFQKIDEDPDIDEDDKFQYLVQATAPNTRAREVVESYPPTGKNYKNAVESLRERFGRNELLVGIYVRELIKLLLGANKKEISIAFLYDKLETQLRALATLGVTSETNAAILLPMIESCLSEDILRVWQRTINRDSILTTAGDLNKHMLDSLMKFLRSEVESEEKIRMAVERFGLTERPRLKDKTSPESFHNPSQQPTVADLVNIKFE</sequence>
<reference evidence="3" key="1">
    <citation type="journal article" date="2014" name="PLoS ONE">
        <title>Transcriptome-Based Identification of ABC Transporters in the Western Tarnished Plant Bug Lygus hesperus.</title>
        <authorList>
            <person name="Hull J.J."/>
            <person name="Chaney K."/>
            <person name="Geib S.M."/>
            <person name="Fabrick J.A."/>
            <person name="Brent C.S."/>
            <person name="Walsh D."/>
            <person name="Lavine L.C."/>
        </authorList>
    </citation>
    <scope>NUCLEOTIDE SEQUENCE</scope>
</reference>
<evidence type="ECO:0000259" key="2">
    <source>
        <dbReference type="PROSITE" id="PS50069"/>
    </source>
</evidence>
<proteinExistence type="inferred from homology"/>
<evidence type="ECO:0000313" key="3">
    <source>
        <dbReference type="EMBL" id="JAG29353.1"/>
    </source>
</evidence>
<gene>
    <name evidence="3" type="primary">clpB1</name>
    <name evidence="3" type="ORF">CM83_103487</name>
</gene>
<comment type="similarity">
    <text evidence="1">Belongs to the cullin family.</text>
</comment>
<dbReference type="InterPro" id="IPR005312">
    <property type="entry name" value="DUF1759"/>
</dbReference>